<name>A0AAQ4EW00_AMBAM</name>
<feature type="transmembrane region" description="Helical" evidence="8">
    <location>
        <begin position="279"/>
        <end position="300"/>
    </location>
</feature>
<dbReference type="PANTHER" id="PTHR42643:SF38">
    <property type="entry name" value="IONOTROPIC RECEPTOR 100A"/>
    <property type="match status" value="1"/>
</dbReference>
<keyword evidence="4 8" id="KW-1133">Transmembrane helix</keyword>
<feature type="transmembrane region" description="Helical" evidence="8">
    <location>
        <begin position="248"/>
        <end position="267"/>
    </location>
</feature>
<keyword evidence="6" id="KW-0675">Receptor</keyword>
<dbReference type="SUPFAM" id="SSF53850">
    <property type="entry name" value="Periplasmic binding protein-like II"/>
    <property type="match status" value="1"/>
</dbReference>
<evidence type="ECO:0000256" key="2">
    <source>
        <dbReference type="ARBA" id="ARBA00022475"/>
    </source>
</evidence>
<keyword evidence="10" id="KW-1185">Reference proteome</keyword>
<gene>
    <name evidence="9" type="ORF">V5799_019759</name>
</gene>
<evidence type="ECO:0000313" key="9">
    <source>
        <dbReference type="EMBL" id="KAK8778900.1"/>
    </source>
</evidence>
<reference evidence="9 10" key="1">
    <citation type="journal article" date="2023" name="Arcadia Sci">
        <title>De novo assembly of a long-read Amblyomma americanum tick genome.</title>
        <authorList>
            <person name="Chou S."/>
            <person name="Poskanzer K.E."/>
            <person name="Rollins M."/>
            <person name="Thuy-Boun P.S."/>
        </authorList>
    </citation>
    <scope>NUCLEOTIDE SEQUENCE [LARGE SCALE GENOMIC DNA]</scope>
    <source>
        <strain evidence="9">F_SG_1</strain>
        <tissue evidence="9">Salivary glands</tissue>
    </source>
</reference>
<keyword evidence="2" id="KW-1003">Cell membrane</keyword>
<dbReference type="PANTHER" id="PTHR42643">
    <property type="entry name" value="IONOTROPIC RECEPTOR 20A-RELATED"/>
    <property type="match status" value="1"/>
</dbReference>
<dbReference type="EMBL" id="JARKHS020010316">
    <property type="protein sequence ID" value="KAK8778900.1"/>
    <property type="molecule type" value="Genomic_DNA"/>
</dbReference>
<keyword evidence="7" id="KW-0325">Glycoprotein</keyword>
<feature type="transmembrane region" description="Helical" evidence="8">
    <location>
        <begin position="217"/>
        <end position="242"/>
    </location>
</feature>
<evidence type="ECO:0000313" key="10">
    <source>
        <dbReference type="Proteomes" id="UP001321473"/>
    </source>
</evidence>
<comment type="caution">
    <text evidence="9">The sequence shown here is derived from an EMBL/GenBank/DDBJ whole genome shotgun (WGS) entry which is preliminary data.</text>
</comment>
<evidence type="ECO:0000256" key="5">
    <source>
        <dbReference type="ARBA" id="ARBA00023136"/>
    </source>
</evidence>
<evidence type="ECO:0000256" key="8">
    <source>
        <dbReference type="SAM" id="Phobius"/>
    </source>
</evidence>
<accession>A0AAQ4EW00</accession>
<dbReference type="GO" id="GO:0005886">
    <property type="term" value="C:plasma membrane"/>
    <property type="evidence" value="ECO:0007669"/>
    <property type="project" value="UniProtKB-SubCell"/>
</dbReference>
<organism evidence="9 10">
    <name type="scientific">Amblyomma americanum</name>
    <name type="common">Lone star tick</name>
    <dbReference type="NCBI Taxonomy" id="6943"/>
    <lineage>
        <taxon>Eukaryota</taxon>
        <taxon>Metazoa</taxon>
        <taxon>Ecdysozoa</taxon>
        <taxon>Arthropoda</taxon>
        <taxon>Chelicerata</taxon>
        <taxon>Arachnida</taxon>
        <taxon>Acari</taxon>
        <taxon>Parasitiformes</taxon>
        <taxon>Ixodida</taxon>
        <taxon>Ixodoidea</taxon>
        <taxon>Ixodidae</taxon>
        <taxon>Amblyomminae</taxon>
        <taxon>Amblyomma</taxon>
    </lineage>
</organism>
<protein>
    <submittedName>
        <fullName evidence="9">Uncharacterized protein</fullName>
    </submittedName>
</protein>
<keyword evidence="5 8" id="KW-0472">Membrane</keyword>
<dbReference type="Proteomes" id="UP001321473">
    <property type="component" value="Unassembled WGS sequence"/>
</dbReference>
<evidence type="ECO:0000256" key="4">
    <source>
        <dbReference type="ARBA" id="ARBA00022989"/>
    </source>
</evidence>
<dbReference type="InterPro" id="IPR052192">
    <property type="entry name" value="Insect_Ionotropic_Sensory_Rcpt"/>
</dbReference>
<keyword evidence="3 8" id="KW-0812">Transmembrane</keyword>
<feature type="transmembrane region" description="Helical" evidence="8">
    <location>
        <begin position="480"/>
        <end position="500"/>
    </location>
</feature>
<comment type="subcellular location">
    <subcellularLocation>
        <location evidence="1">Cell membrane</location>
        <topology evidence="1">Multi-pass membrane protein</topology>
    </subcellularLocation>
</comment>
<evidence type="ECO:0000256" key="6">
    <source>
        <dbReference type="ARBA" id="ARBA00023170"/>
    </source>
</evidence>
<evidence type="ECO:0000256" key="1">
    <source>
        <dbReference type="ARBA" id="ARBA00004651"/>
    </source>
</evidence>
<sequence>MNELKAHVERNKKIWVLAPAAAAREKKFLMEKLNTIRLNLSLARFVFELQQGEQLLYEDYPEVACILVGVNSTVVDVAVDGSRQCTRRRTFSSVRDFCRCEANDSYRIFNGREMTVVTDVTLTAVNVTHRYGRAPEAILLLTALKDLNASVVPYHFVRAGVGRDRTVNLIHRKAADLSLLPTGLSEEIDAMVDIRAVNGFRSLVFFSRKSEQVPPRIMHTILSSGSALAALTCCGFLVLGAYACQKLLGSHTSVAACLLFLVSNLVGRGYPPPAPSGSRVTRILVLFWALGVLSFCAYLQSVITSEVNVPAKERKIRNTDDLLKYAKLRQVLPCLELGSASERFIKTSTTDVGRILRDLLDTCGTACVNTRSGMSGCVALAQRGTHVYVRIYDPISDIMWSRSGFRLAASEDSLRFMPTAPMIPKGSAFGPALKRLVVHLLEHGHLQRFYSVAIGELMTTLPPPPADSEEVTLISFWDHFLLYAWGTLLACVALLIEMLFARLRQ</sequence>
<proteinExistence type="predicted"/>
<evidence type="ECO:0000256" key="3">
    <source>
        <dbReference type="ARBA" id="ARBA00022692"/>
    </source>
</evidence>
<dbReference type="AlphaFoldDB" id="A0AAQ4EW00"/>
<evidence type="ECO:0000256" key="7">
    <source>
        <dbReference type="ARBA" id="ARBA00023180"/>
    </source>
</evidence>